<keyword evidence="3 6" id="KW-0560">Oxidoreductase</keyword>
<evidence type="ECO:0000256" key="1">
    <source>
        <dbReference type="ARBA" id="ARBA00022630"/>
    </source>
</evidence>
<dbReference type="GO" id="GO:0016655">
    <property type="term" value="F:oxidoreductase activity, acting on NAD(P)H, quinone or similar compound as acceptor"/>
    <property type="evidence" value="ECO:0007669"/>
    <property type="project" value="InterPro"/>
</dbReference>
<comment type="caution">
    <text evidence="8">The sequence shown here is derived from an EMBL/GenBank/DDBJ whole genome shotgun (WGS) entry which is preliminary data.</text>
</comment>
<dbReference type="Pfam" id="PF02525">
    <property type="entry name" value="Flavodoxin_2"/>
    <property type="match status" value="1"/>
</dbReference>
<evidence type="ECO:0000256" key="2">
    <source>
        <dbReference type="ARBA" id="ARBA00022643"/>
    </source>
</evidence>
<dbReference type="InterPro" id="IPR029039">
    <property type="entry name" value="Flavoprotein-like_sf"/>
</dbReference>
<dbReference type="EC" id="1.6.5.-" evidence="6"/>
<dbReference type="EMBL" id="LLZJ01000144">
    <property type="protein sequence ID" value="KUL62297.1"/>
    <property type="molecule type" value="Genomic_DNA"/>
</dbReference>
<dbReference type="SUPFAM" id="SSF52218">
    <property type="entry name" value="Flavoproteins"/>
    <property type="match status" value="1"/>
</dbReference>
<evidence type="ECO:0000313" key="9">
    <source>
        <dbReference type="Proteomes" id="UP000053413"/>
    </source>
</evidence>
<comment type="catalytic activity">
    <reaction evidence="6">
        <text>2 a quinone + NADH + H(+) = 2 a 1,4-benzosemiquinone + NAD(+)</text>
        <dbReference type="Rhea" id="RHEA:65952"/>
        <dbReference type="ChEBI" id="CHEBI:15378"/>
        <dbReference type="ChEBI" id="CHEBI:57540"/>
        <dbReference type="ChEBI" id="CHEBI:57945"/>
        <dbReference type="ChEBI" id="CHEBI:132124"/>
        <dbReference type="ChEBI" id="CHEBI:134225"/>
    </reaction>
</comment>
<reference evidence="9" key="1">
    <citation type="submission" date="2015-10" db="EMBL/GenBank/DDBJ databases">
        <authorList>
            <person name="Ju K.-S."/>
            <person name="Doroghazi J.R."/>
            <person name="Metcalf W.W."/>
        </authorList>
    </citation>
    <scope>NUCLEOTIDE SEQUENCE [LARGE SCALE GENOMIC DNA]</scope>
    <source>
        <strain evidence="9">NRRL F-8817</strain>
    </source>
</reference>
<comment type="cofactor">
    <cofactor evidence="6">
        <name>FMN</name>
        <dbReference type="ChEBI" id="CHEBI:58210"/>
    </cofactor>
    <text evidence="6">Binds 1 FMN per subunit.</text>
</comment>
<comment type="function">
    <text evidence="6">Quinone reductase that provides resistance to thiol-specific stress caused by electrophilic quinones.</text>
</comment>
<dbReference type="AlphaFoldDB" id="A0A0X3WZJ7"/>
<dbReference type="EC" id="1.7.1.17" evidence="6"/>
<dbReference type="RefSeq" id="WP_059144035.1">
    <property type="nucleotide sequence ID" value="NZ_LLZJ01000144.1"/>
</dbReference>
<dbReference type="InterPro" id="IPR050104">
    <property type="entry name" value="FMN-dep_NADH:Q_OxRdtase_AzoR1"/>
</dbReference>
<feature type="binding site" evidence="6">
    <location>
        <position position="10"/>
    </location>
    <ligand>
        <name>FMN</name>
        <dbReference type="ChEBI" id="CHEBI:58210"/>
    </ligand>
</feature>
<sequence>MSYLLHIDSSATPGDGSVSRRVARSFRASFTGPVIHRDLGLAPVPHLTAESITARSTDPAQHTPEQAKAQALQDELIEEFLGASAYLFTIPLYNLTMPSVFKAWLDQIMIFGRTLAIGATPPTAGRPATVITARGGSFGPGTTNHGMDHLVPSLEAILNRMLGLDLRIILPELTHAPLVPAMADLIPLHERVLATAHEQAAQEGELLAKRFAA</sequence>
<keyword evidence="2 6" id="KW-0288">FMN</keyword>
<feature type="domain" description="Flavodoxin-like fold" evidence="7">
    <location>
        <begin position="4"/>
        <end position="161"/>
    </location>
</feature>
<organism evidence="8 9">
    <name type="scientific">Streptomyces violaceusniger</name>
    <dbReference type="NCBI Taxonomy" id="68280"/>
    <lineage>
        <taxon>Bacteria</taxon>
        <taxon>Bacillati</taxon>
        <taxon>Actinomycetota</taxon>
        <taxon>Actinomycetes</taxon>
        <taxon>Kitasatosporales</taxon>
        <taxon>Streptomycetaceae</taxon>
        <taxon>Streptomyces</taxon>
        <taxon>Streptomyces violaceusniger group</taxon>
    </lineage>
</organism>
<dbReference type="Gene3D" id="3.40.50.360">
    <property type="match status" value="1"/>
</dbReference>
<dbReference type="GO" id="GO:0016652">
    <property type="term" value="F:oxidoreductase activity, acting on NAD(P)H as acceptor"/>
    <property type="evidence" value="ECO:0007669"/>
    <property type="project" value="UniProtKB-UniRule"/>
</dbReference>
<dbReference type="GO" id="GO:0010181">
    <property type="term" value="F:FMN binding"/>
    <property type="evidence" value="ECO:0007669"/>
    <property type="project" value="UniProtKB-UniRule"/>
</dbReference>
<name>A0A0X3WZJ7_STRVO</name>
<accession>A0A0X3WZJ7</accession>
<evidence type="ECO:0000256" key="4">
    <source>
        <dbReference type="ARBA" id="ARBA00023027"/>
    </source>
</evidence>
<evidence type="ECO:0000256" key="3">
    <source>
        <dbReference type="ARBA" id="ARBA00023002"/>
    </source>
</evidence>
<comment type="similarity">
    <text evidence="6">Belongs to the azoreductase type 1 family.</text>
</comment>
<comment type="function">
    <text evidence="6">Also exhibits azoreductase activity. Catalyzes the reductive cleavage of the azo bond in aromatic azo compounds to the corresponding amines.</text>
</comment>
<dbReference type="PANTHER" id="PTHR43741:SF4">
    <property type="entry name" value="FMN-DEPENDENT NADH:QUINONE OXIDOREDUCTASE"/>
    <property type="match status" value="1"/>
</dbReference>
<dbReference type="InterPro" id="IPR023048">
    <property type="entry name" value="NADH:quinone_OxRdtase_FMN_depd"/>
</dbReference>
<comment type="caution">
    <text evidence="6">Lacks conserved residue(s) required for the propagation of feature annotation.</text>
</comment>
<keyword evidence="1 6" id="KW-0285">Flavoprotein</keyword>
<dbReference type="InterPro" id="IPR003680">
    <property type="entry name" value="Flavodoxin_fold"/>
</dbReference>
<dbReference type="OrthoDB" id="9805013at2"/>
<evidence type="ECO:0000259" key="7">
    <source>
        <dbReference type="Pfam" id="PF02525"/>
    </source>
</evidence>
<protein>
    <recommendedName>
        <fullName evidence="6">FMN dependent NADH:quinone oxidoreductase</fullName>
        <ecNumber evidence="6">1.6.5.-</ecNumber>
    </recommendedName>
    <alternativeName>
        <fullName evidence="6">Azo-dye reductase</fullName>
    </alternativeName>
    <alternativeName>
        <fullName evidence="6">FMN-dependent NADH-azo compound oxidoreductase</fullName>
    </alternativeName>
    <alternativeName>
        <fullName evidence="6">FMN-dependent NADH-azoreductase</fullName>
        <ecNumber evidence="6">1.7.1.17</ecNumber>
    </alternativeName>
</protein>
<proteinExistence type="inferred from homology"/>
<dbReference type="HAMAP" id="MF_01216">
    <property type="entry name" value="Azoreductase_type1"/>
    <property type="match status" value="1"/>
</dbReference>
<evidence type="ECO:0000256" key="6">
    <source>
        <dbReference type="HAMAP-Rule" id="MF_01216"/>
    </source>
</evidence>
<feature type="binding site" evidence="6">
    <location>
        <begin position="17"/>
        <end position="19"/>
    </location>
    <ligand>
        <name>FMN</name>
        <dbReference type="ChEBI" id="CHEBI:58210"/>
    </ligand>
</feature>
<dbReference type="Proteomes" id="UP000053413">
    <property type="component" value="Unassembled WGS sequence"/>
</dbReference>
<keyword evidence="4 6" id="KW-0520">NAD</keyword>
<dbReference type="PANTHER" id="PTHR43741">
    <property type="entry name" value="FMN-DEPENDENT NADH-AZOREDUCTASE 1"/>
    <property type="match status" value="1"/>
</dbReference>
<comment type="subunit">
    <text evidence="6">Homodimer.</text>
</comment>
<dbReference type="GO" id="GO:0009055">
    <property type="term" value="F:electron transfer activity"/>
    <property type="evidence" value="ECO:0007669"/>
    <property type="project" value="UniProtKB-UniRule"/>
</dbReference>
<evidence type="ECO:0000256" key="5">
    <source>
        <dbReference type="ARBA" id="ARBA00048542"/>
    </source>
</evidence>
<comment type="catalytic activity">
    <reaction evidence="5">
        <text>N,N-dimethyl-1,4-phenylenediamine + anthranilate + 2 NAD(+) = 2-(4-dimethylaminophenyl)diazenylbenzoate + 2 NADH + 2 H(+)</text>
        <dbReference type="Rhea" id="RHEA:55872"/>
        <dbReference type="ChEBI" id="CHEBI:15378"/>
        <dbReference type="ChEBI" id="CHEBI:15783"/>
        <dbReference type="ChEBI" id="CHEBI:16567"/>
        <dbReference type="ChEBI" id="CHEBI:57540"/>
        <dbReference type="ChEBI" id="CHEBI:57945"/>
        <dbReference type="ChEBI" id="CHEBI:71579"/>
        <dbReference type="EC" id="1.7.1.17"/>
    </reaction>
    <physiologicalReaction direction="right-to-left" evidence="5">
        <dbReference type="Rhea" id="RHEA:55874"/>
    </physiologicalReaction>
</comment>
<gene>
    <name evidence="6" type="primary">azoR</name>
    <name evidence="8" type="ORF">ADL28_13795</name>
</gene>
<evidence type="ECO:0000313" key="8">
    <source>
        <dbReference type="EMBL" id="KUL62297.1"/>
    </source>
</evidence>